<organism evidence="2 3">
    <name type="scientific">Pandoraea terrae</name>
    <dbReference type="NCBI Taxonomy" id="1537710"/>
    <lineage>
        <taxon>Bacteria</taxon>
        <taxon>Pseudomonadati</taxon>
        <taxon>Pseudomonadota</taxon>
        <taxon>Betaproteobacteria</taxon>
        <taxon>Burkholderiales</taxon>
        <taxon>Burkholderiaceae</taxon>
        <taxon>Pandoraea</taxon>
    </lineage>
</organism>
<dbReference type="InterPro" id="IPR036249">
    <property type="entry name" value="Thioredoxin-like_sf"/>
</dbReference>
<dbReference type="EMBL" id="CABPRZ010000043">
    <property type="protein sequence ID" value="VVE59495.1"/>
    <property type="molecule type" value="Genomic_DNA"/>
</dbReference>
<dbReference type="SFLD" id="SFLDG01200">
    <property type="entry name" value="SUF1.1"/>
    <property type="match status" value="1"/>
</dbReference>
<dbReference type="SFLD" id="SFLDS00019">
    <property type="entry name" value="Glutathione_Transferase_(cytos"/>
    <property type="match status" value="1"/>
</dbReference>
<proteinExistence type="predicted"/>
<evidence type="ECO:0000259" key="1">
    <source>
        <dbReference type="PROSITE" id="PS50404"/>
    </source>
</evidence>
<dbReference type="SUPFAM" id="SSF52833">
    <property type="entry name" value="Thioredoxin-like"/>
    <property type="match status" value="1"/>
</dbReference>
<dbReference type="RefSeq" id="WP_150700192.1">
    <property type="nucleotide sequence ID" value="NZ_CABPRZ010000043.1"/>
</dbReference>
<dbReference type="Proteomes" id="UP000414233">
    <property type="component" value="Unassembled WGS sequence"/>
</dbReference>
<dbReference type="CDD" id="cd03080">
    <property type="entry name" value="GST_N_Metaxin_like"/>
    <property type="match status" value="1"/>
</dbReference>
<dbReference type="InterPro" id="IPR040079">
    <property type="entry name" value="Glutathione_S-Trfase"/>
</dbReference>
<dbReference type="PROSITE" id="PS50404">
    <property type="entry name" value="GST_NTER"/>
    <property type="match status" value="1"/>
</dbReference>
<evidence type="ECO:0000313" key="2">
    <source>
        <dbReference type="EMBL" id="VVE59495.1"/>
    </source>
</evidence>
<dbReference type="InterPro" id="IPR026928">
    <property type="entry name" value="FAX/IsoI-like"/>
</dbReference>
<name>A0A5E4ZGF7_9BURK</name>
<dbReference type="GO" id="GO:0016740">
    <property type="term" value="F:transferase activity"/>
    <property type="evidence" value="ECO:0007669"/>
    <property type="project" value="UniProtKB-KW"/>
</dbReference>
<dbReference type="InterPro" id="IPR012336">
    <property type="entry name" value="Thioredoxin-like_fold"/>
</dbReference>
<dbReference type="SUPFAM" id="SSF47616">
    <property type="entry name" value="GST C-terminal domain-like"/>
    <property type="match status" value="1"/>
</dbReference>
<dbReference type="Gene3D" id="3.40.30.10">
    <property type="entry name" value="Glutaredoxin"/>
    <property type="match status" value="1"/>
</dbReference>
<dbReference type="Pfam" id="PF17172">
    <property type="entry name" value="GST_N_4"/>
    <property type="match status" value="1"/>
</dbReference>
<dbReference type="InterPro" id="IPR036282">
    <property type="entry name" value="Glutathione-S-Trfase_C_sf"/>
</dbReference>
<dbReference type="Pfam" id="PF17171">
    <property type="entry name" value="GST_C_6"/>
    <property type="match status" value="1"/>
</dbReference>
<dbReference type="SFLD" id="SFLDG01180">
    <property type="entry name" value="SUF1"/>
    <property type="match status" value="1"/>
</dbReference>
<dbReference type="OrthoDB" id="9810080at2"/>
<dbReference type="CDD" id="cd03193">
    <property type="entry name" value="GST_C_Metaxin"/>
    <property type="match status" value="1"/>
</dbReference>
<dbReference type="Gene3D" id="1.20.1050.10">
    <property type="match status" value="1"/>
</dbReference>
<dbReference type="InterPro" id="IPR050931">
    <property type="entry name" value="Mito_Protein_Transport_Metaxin"/>
</dbReference>
<reference evidence="2 3" key="1">
    <citation type="submission" date="2019-08" db="EMBL/GenBank/DDBJ databases">
        <authorList>
            <person name="Peeters C."/>
        </authorList>
    </citation>
    <scope>NUCLEOTIDE SEQUENCE [LARGE SCALE GENOMIC DNA]</scope>
    <source>
        <strain evidence="2 3">LMG 30175</strain>
    </source>
</reference>
<dbReference type="InterPro" id="IPR033468">
    <property type="entry name" value="Metaxin_GST"/>
</dbReference>
<dbReference type="AlphaFoldDB" id="A0A5E4ZGF7"/>
<sequence length="238" mass="26496">MLTLYTFGPAFGLPDPSPFVTKSEVLLKMAGVPYQTKTGNLRRAPKGKLPYIDDDGEIVADSTLIRFHIERKYGFDFDAGLTPAERGAAWAVDKMFEDHFYWIVVRARWCEDENFARGPANFFKAVPAPVRPLVTRMVRKQVSRTLFGQGTSRYSNAELAAIVERGVQSVADLLGDKPYLFGDKPCGADATAFAFVGSALCPLFEMPMRHVIARHANLVAYAERLGRHYYPELAARAA</sequence>
<feature type="domain" description="GST N-terminal" evidence="1">
    <location>
        <begin position="7"/>
        <end position="77"/>
    </location>
</feature>
<accession>A0A5E4ZGF7</accession>
<gene>
    <name evidence="2" type="ORF">PTE30175_05480</name>
</gene>
<dbReference type="InterPro" id="IPR004045">
    <property type="entry name" value="Glutathione_S-Trfase_N"/>
</dbReference>
<keyword evidence="2" id="KW-0808">Transferase</keyword>
<evidence type="ECO:0000313" key="3">
    <source>
        <dbReference type="Proteomes" id="UP000414233"/>
    </source>
</evidence>
<protein>
    <submittedName>
        <fullName evidence="2">Glutathione S-transferase</fullName>
    </submittedName>
</protein>
<dbReference type="PANTHER" id="PTHR12289">
    <property type="entry name" value="METAXIN RELATED"/>
    <property type="match status" value="1"/>
</dbReference>
<keyword evidence="3" id="KW-1185">Reference proteome</keyword>
<dbReference type="PANTHER" id="PTHR12289:SF41">
    <property type="entry name" value="FAILED AXON CONNECTIONS-RELATED"/>
    <property type="match status" value="1"/>
</dbReference>